<feature type="compositionally biased region" description="Basic and acidic residues" evidence="1">
    <location>
        <begin position="36"/>
        <end position="58"/>
    </location>
</feature>
<dbReference type="AlphaFoldDB" id="R7ZV10"/>
<dbReference type="Proteomes" id="UP000013909">
    <property type="component" value="Unassembled WGS sequence"/>
</dbReference>
<organism evidence="2 3">
    <name type="scientific">Lunatimonas lonarensis</name>
    <dbReference type="NCBI Taxonomy" id="1232681"/>
    <lineage>
        <taxon>Bacteria</taxon>
        <taxon>Pseudomonadati</taxon>
        <taxon>Bacteroidota</taxon>
        <taxon>Cytophagia</taxon>
        <taxon>Cytophagales</taxon>
        <taxon>Cyclobacteriaceae</taxon>
    </lineage>
</organism>
<dbReference type="RefSeq" id="WP_010853926.1">
    <property type="nucleotide sequence ID" value="NZ_AQHR01000049.1"/>
</dbReference>
<evidence type="ECO:0008006" key="4">
    <source>
        <dbReference type="Google" id="ProtNLM"/>
    </source>
</evidence>
<feature type="region of interest" description="Disordered" evidence="1">
    <location>
        <begin position="36"/>
        <end position="59"/>
    </location>
</feature>
<dbReference type="STRING" id="1232681.ADIS_1787"/>
<reference evidence="2 3" key="1">
    <citation type="submission" date="2013-02" db="EMBL/GenBank/DDBJ databases">
        <title>A novel strain isolated from Lonar lake, Maharashtra, India.</title>
        <authorList>
            <person name="Singh A."/>
        </authorList>
    </citation>
    <scope>NUCLEOTIDE SEQUENCE [LARGE SCALE GENOMIC DNA]</scope>
    <source>
        <strain evidence="2 3">AK24</strain>
    </source>
</reference>
<evidence type="ECO:0000313" key="3">
    <source>
        <dbReference type="Proteomes" id="UP000013909"/>
    </source>
</evidence>
<accession>R7ZV10</accession>
<proteinExistence type="predicted"/>
<dbReference type="OrthoDB" id="667380at2"/>
<name>R7ZV10_9BACT</name>
<evidence type="ECO:0000256" key="1">
    <source>
        <dbReference type="SAM" id="MobiDB-lite"/>
    </source>
</evidence>
<evidence type="ECO:0000313" key="2">
    <source>
        <dbReference type="EMBL" id="EON77868.1"/>
    </source>
</evidence>
<gene>
    <name evidence="2" type="ORF">ADIS_1787</name>
</gene>
<protein>
    <recommendedName>
        <fullName evidence="4">Transcription elongation factor</fullName>
    </recommendedName>
</protein>
<comment type="caution">
    <text evidence="2">The sequence shown here is derived from an EMBL/GenBank/DDBJ whole genome shotgun (WGS) entry which is preliminary data.</text>
</comment>
<dbReference type="EMBL" id="AQHR01000049">
    <property type="protein sequence ID" value="EON77868.1"/>
    <property type="molecule type" value="Genomic_DNA"/>
</dbReference>
<sequence length="154" mass="17087">MYKEAPLDIKTQLRNHALAQLTDTLNDILKQLGELREASDGEEKNPAGDKYESGRESIHQSQTLLDKQYASLTQMQRQLKEVPVQPVATVQDGALLKLPIGNIWVSVPVGKVEFGGDVYQLVSKDSPLVEALWGMKAGDSVDFRGRKVTLQEVK</sequence>
<keyword evidence="3" id="KW-1185">Reference proteome</keyword>